<dbReference type="SMART" id="SM00552">
    <property type="entry name" value="ADEAMc"/>
    <property type="match status" value="1"/>
</dbReference>
<dbReference type="GO" id="GO:0006382">
    <property type="term" value="P:adenosine to inosine editing"/>
    <property type="evidence" value="ECO:0007669"/>
    <property type="project" value="TreeGrafter"/>
</dbReference>
<comment type="caution">
    <text evidence="3">The sequence shown here is derived from an EMBL/GenBank/DDBJ whole genome shotgun (WGS) entry which is preliminary data.</text>
</comment>
<dbReference type="OrthoDB" id="10268011at2759"/>
<name>A0A9W6Y433_9STRA</name>
<dbReference type="GO" id="GO:0008251">
    <property type="term" value="F:tRNA-specific adenosine deaminase activity"/>
    <property type="evidence" value="ECO:0007669"/>
    <property type="project" value="TreeGrafter"/>
</dbReference>
<dbReference type="Pfam" id="PF02137">
    <property type="entry name" value="A_deamin"/>
    <property type="match status" value="1"/>
</dbReference>
<dbReference type="GO" id="GO:0005730">
    <property type="term" value="C:nucleolus"/>
    <property type="evidence" value="ECO:0007669"/>
    <property type="project" value="TreeGrafter"/>
</dbReference>
<feature type="region of interest" description="Disordered" evidence="1">
    <location>
        <begin position="195"/>
        <end position="245"/>
    </location>
</feature>
<dbReference type="InterPro" id="IPR002466">
    <property type="entry name" value="A_deamin"/>
</dbReference>
<proteinExistence type="predicted"/>
<organism evidence="3 4">
    <name type="scientific">Phytophthora fragariaefolia</name>
    <dbReference type="NCBI Taxonomy" id="1490495"/>
    <lineage>
        <taxon>Eukaryota</taxon>
        <taxon>Sar</taxon>
        <taxon>Stramenopiles</taxon>
        <taxon>Oomycota</taxon>
        <taxon>Peronosporomycetes</taxon>
        <taxon>Peronosporales</taxon>
        <taxon>Peronosporaceae</taxon>
        <taxon>Phytophthora</taxon>
    </lineage>
</organism>
<evidence type="ECO:0000259" key="2">
    <source>
        <dbReference type="PROSITE" id="PS50141"/>
    </source>
</evidence>
<dbReference type="Proteomes" id="UP001165121">
    <property type="component" value="Unassembled WGS sequence"/>
</dbReference>
<dbReference type="GO" id="GO:0006396">
    <property type="term" value="P:RNA processing"/>
    <property type="evidence" value="ECO:0007669"/>
    <property type="project" value="InterPro"/>
</dbReference>
<protein>
    <submittedName>
        <fullName evidence="3">Unnamed protein product</fullName>
    </submittedName>
</protein>
<evidence type="ECO:0000256" key="1">
    <source>
        <dbReference type="SAM" id="MobiDB-lite"/>
    </source>
</evidence>
<feature type="domain" description="A to I editase" evidence="2">
    <location>
        <begin position="89"/>
        <end position="457"/>
    </location>
</feature>
<evidence type="ECO:0000313" key="3">
    <source>
        <dbReference type="EMBL" id="GMF51775.1"/>
    </source>
</evidence>
<accession>A0A9W6Y433</accession>
<dbReference type="GO" id="GO:0003726">
    <property type="term" value="F:double-stranded RNA adenosine deaminase activity"/>
    <property type="evidence" value="ECO:0007669"/>
    <property type="project" value="TreeGrafter"/>
</dbReference>
<dbReference type="PROSITE" id="PS50141">
    <property type="entry name" value="A_DEAMIN_EDITASE"/>
    <property type="match status" value="1"/>
</dbReference>
<keyword evidence="4" id="KW-1185">Reference proteome</keyword>
<feature type="compositionally biased region" description="Basic and acidic residues" evidence="1">
    <location>
        <begin position="195"/>
        <end position="218"/>
    </location>
</feature>
<gene>
    <name evidence="3" type="ORF">Pfra01_002104500</name>
</gene>
<dbReference type="AlphaFoldDB" id="A0A9W6Y433"/>
<dbReference type="PANTHER" id="PTHR10910:SF62">
    <property type="entry name" value="AT07585P-RELATED"/>
    <property type="match status" value="1"/>
</dbReference>
<dbReference type="PANTHER" id="PTHR10910">
    <property type="entry name" value="EUKARYOTE SPECIFIC DSRNA BINDING PROTEIN"/>
    <property type="match status" value="1"/>
</dbReference>
<sequence>MRLVSRVVTIGREILKYTPLTACHSSEMPPPAIAAGVARAALQWFADSAQCQKKIPTSEWTVLAGVVLLTRAASSDVDAGPTDTFRVLAAATGNKCLGRRDLNADGLVVNDCHAEVLARRALLRYLYAEALHWHESGLESSEQSIFERHPTSRRLMLKPQHSLHLFISEAPCGDAAIYELREDVVDELVQQREAREAGARAKEGEGEGAGDNKKRSELRLTGAKALVNKRPRATEAGDDLNTPPDKRFAQAVGIARVKSGRSDLPVDKQTLSMSCSDKLAKWNALGLQGSLLLQFFEPVFLSSIVVSEDDQAMSTAKQQEVLQRAVCARLEERSAMIQGVRLSSCETCVISDISRFARQRASGRTPSSLALNWTAKEPLWVRARSNFTSDAHDSYSKPTIADKFATKFFDNFEIEFLMAATGFKQGAKKASKMDQGSMERVSSRLSKRNLLRAFHHILDRTMFAGSASDLEYLQLKLAVPLAPASAETLYGSPLTAVITPSSPRKQFFAAFSDWIGVPTTFKLFKL</sequence>
<dbReference type="EMBL" id="BSXT01002948">
    <property type="protein sequence ID" value="GMF51775.1"/>
    <property type="molecule type" value="Genomic_DNA"/>
</dbReference>
<dbReference type="GO" id="GO:0005737">
    <property type="term" value="C:cytoplasm"/>
    <property type="evidence" value="ECO:0007669"/>
    <property type="project" value="TreeGrafter"/>
</dbReference>
<reference evidence="3" key="1">
    <citation type="submission" date="2023-04" db="EMBL/GenBank/DDBJ databases">
        <title>Phytophthora fragariaefolia NBRC 109709.</title>
        <authorList>
            <person name="Ichikawa N."/>
            <person name="Sato H."/>
            <person name="Tonouchi N."/>
        </authorList>
    </citation>
    <scope>NUCLEOTIDE SEQUENCE</scope>
    <source>
        <strain evidence="3">NBRC 109709</strain>
    </source>
</reference>
<dbReference type="GO" id="GO:0003725">
    <property type="term" value="F:double-stranded RNA binding"/>
    <property type="evidence" value="ECO:0007669"/>
    <property type="project" value="TreeGrafter"/>
</dbReference>
<evidence type="ECO:0000313" key="4">
    <source>
        <dbReference type="Proteomes" id="UP001165121"/>
    </source>
</evidence>